<comment type="caution">
    <text evidence="6">The sequence shown here is derived from an EMBL/GenBank/DDBJ whole genome shotgun (WGS) entry which is preliminary data.</text>
</comment>
<reference evidence="6 7" key="1">
    <citation type="journal article" date="2019" name="Sci. Rep.">
        <title>A high-quality genome of Eragrostis curvula grass provides insights into Poaceae evolution and supports new strategies to enhance forage quality.</title>
        <authorList>
            <person name="Carballo J."/>
            <person name="Santos B.A.C.M."/>
            <person name="Zappacosta D."/>
            <person name="Garbus I."/>
            <person name="Selva J.P."/>
            <person name="Gallo C.A."/>
            <person name="Diaz A."/>
            <person name="Albertini E."/>
            <person name="Caccamo M."/>
            <person name="Echenique V."/>
        </authorList>
    </citation>
    <scope>NUCLEOTIDE SEQUENCE [LARGE SCALE GENOMIC DNA]</scope>
    <source>
        <strain evidence="7">cv. Victoria</strain>
        <tissue evidence="6">Leaf</tissue>
    </source>
</reference>
<dbReference type="GO" id="GO:0020037">
    <property type="term" value="F:heme binding"/>
    <property type="evidence" value="ECO:0007669"/>
    <property type="project" value="InterPro"/>
</dbReference>
<evidence type="ECO:0000256" key="5">
    <source>
        <dbReference type="ARBA" id="ARBA00023004"/>
    </source>
</evidence>
<dbReference type="EMBL" id="RWGY01000039">
    <property type="protein sequence ID" value="TVU09717.1"/>
    <property type="molecule type" value="Genomic_DNA"/>
</dbReference>
<organism evidence="6 7">
    <name type="scientific">Eragrostis curvula</name>
    <name type="common">weeping love grass</name>
    <dbReference type="NCBI Taxonomy" id="38414"/>
    <lineage>
        <taxon>Eukaryota</taxon>
        <taxon>Viridiplantae</taxon>
        <taxon>Streptophyta</taxon>
        <taxon>Embryophyta</taxon>
        <taxon>Tracheophyta</taxon>
        <taxon>Spermatophyta</taxon>
        <taxon>Magnoliopsida</taxon>
        <taxon>Liliopsida</taxon>
        <taxon>Poales</taxon>
        <taxon>Poaceae</taxon>
        <taxon>PACMAD clade</taxon>
        <taxon>Chloridoideae</taxon>
        <taxon>Eragrostideae</taxon>
        <taxon>Eragrostidinae</taxon>
        <taxon>Eragrostis</taxon>
    </lineage>
</organism>
<keyword evidence="7" id="KW-1185">Reference proteome</keyword>
<dbReference type="SUPFAM" id="SSF48264">
    <property type="entry name" value="Cytochrome P450"/>
    <property type="match status" value="1"/>
</dbReference>
<dbReference type="Gramene" id="TVU09717">
    <property type="protein sequence ID" value="TVU09717"/>
    <property type="gene ID" value="EJB05_43210"/>
</dbReference>
<dbReference type="Gene3D" id="1.10.630.10">
    <property type="entry name" value="Cytochrome P450"/>
    <property type="match status" value="1"/>
</dbReference>
<protein>
    <recommendedName>
        <fullName evidence="8">Cytochrome P450</fullName>
    </recommendedName>
</protein>
<dbReference type="InterPro" id="IPR001128">
    <property type="entry name" value="Cyt_P450"/>
</dbReference>
<evidence type="ECO:0000313" key="6">
    <source>
        <dbReference type="EMBL" id="TVU09717.1"/>
    </source>
</evidence>
<name>A0A5J9TET8_9POAL</name>
<keyword evidence="4" id="KW-0560">Oxidoreductase</keyword>
<evidence type="ECO:0000256" key="1">
    <source>
        <dbReference type="ARBA" id="ARBA00010617"/>
    </source>
</evidence>
<dbReference type="Pfam" id="PF00067">
    <property type="entry name" value="p450"/>
    <property type="match status" value="1"/>
</dbReference>
<dbReference type="GO" id="GO:0004497">
    <property type="term" value="F:monooxygenase activity"/>
    <property type="evidence" value="ECO:0007669"/>
    <property type="project" value="InterPro"/>
</dbReference>
<evidence type="ECO:0008006" key="8">
    <source>
        <dbReference type="Google" id="ProtNLM"/>
    </source>
</evidence>
<keyword evidence="5" id="KW-0408">Iron</keyword>
<dbReference type="OrthoDB" id="1937882at2759"/>
<dbReference type="InterPro" id="IPR036396">
    <property type="entry name" value="Cyt_P450_sf"/>
</dbReference>
<gene>
    <name evidence="6" type="ORF">EJB05_43210</name>
</gene>
<evidence type="ECO:0000313" key="7">
    <source>
        <dbReference type="Proteomes" id="UP000324897"/>
    </source>
</evidence>
<sequence>MLKDFLSTVSLNVITRMVLGKKYLDKEVAAQGGAAAVTTPEEFKWMLDELFLLNGVLNIGDSIPWLDWMDLQGYIKRMKKLSKMFDRFLEHVVEEHNQRRLREGKSFVAKDMVDVLLQIADDPNLEVELNRESVKAFTQHHGIDILLL</sequence>
<dbReference type="GO" id="GO:0016705">
    <property type="term" value="F:oxidoreductase activity, acting on paired donors, with incorporation or reduction of molecular oxygen"/>
    <property type="evidence" value="ECO:0007669"/>
    <property type="project" value="InterPro"/>
</dbReference>
<keyword evidence="2" id="KW-0349">Heme</keyword>
<dbReference type="PANTHER" id="PTHR47944:SF4">
    <property type="entry name" value="OS09G0441700 PROTEIN"/>
    <property type="match status" value="1"/>
</dbReference>
<evidence type="ECO:0000256" key="2">
    <source>
        <dbReference type="ARBA" id="ARBA00022617"/>
    </source>
</evidence>
<evidence type="ECO:0000256" key="4">
    <source>
        <dbReference type="ARBA" id="ARBA00023002"/>
    </source>
</evidence>
<accession>A0A5J9TET8</accession>
<dbReference type="PANTHER" id="PTHR47944">
    <property type="entry name" value="CYTOCHROME P450 98A9"/>
    <property type="match status" value="1"/>
</dbReference>
<evidence type="ECO:0000256" key="3">
    <source>
        <dbReference type="ARBA" id="ARBA00022723"/>
    </source>
</evidence>
<keyword evidence="3" id="KW-0479">Metal-binding</keyword>
<dbReference type="Proteomes" id="UP000324897">
    <property type="component" value="Chromosome 3"/>
</dbReference>
<dbReference type="AlphaFoldDB" id="A0A5J9TET8"/>
<proteinExistence type="inferred from homology"/>
<dbReference type="GO" id="GO:0005506">
    <property type="term" value="F:iron ion binding"/>
    <property type="evidence" value="ECO:0007669"/>
    <property type="project" value="InterPro"/>
</dbReference>
<comment type="similarity">
    <text evidence="1">Belongs to the cytochrome P450 family.</text>
</comment>